<reference evidence="3" key="1">
    <citation type="submission" date="2019-12" db="EMBL/GenBank/DDBJ databases">
        <title>Comparative genomics gives insights into the taxonomy of the Azoarcus-Aromatoleum group and reveals separate origins of nif in the plant-associated Azoarcus and non-plant-associated Aromatoleum sub-groups.</title>
        <authorList>
            <person name="Lafos M."/>
            <person name="Maluk M."/>
            <person name="Batista M."/>
            <person name="Junghare M."/>
            <person name="Carmona M."/>
            <person name="Faoro H."/>
            <person name="Cruz L.M."/>
            <person name="Battistoni F."/>
            <person name="De Souza E."/>
            <person name="Pedrosa F."/>
            <person name="Chen W.-M."/>
            <person name="Poole P.S."/>
            <person name="Dixon R.A."/>
            <person name="James E.K."/>
        </authorList>
    </citation>
    <scope>NUCLEOTIDE SEQUENCE</scope>
    <source>
        <strain evidence="3">LuFRes1</strain>
    </source>
</reference>
<accession>A0ABX1PPB6</accession>
<feature type="compositionally biased region" description="Gly residues" evidence="2">
    <location>
        <begin position="360"/>
        <end position="369"/>
    </location>
</feature>
<organism evidence="3 4">
    <name type="scientific">Aromatoleum anaerobium</name>
    <dbReference type="NCBI Taxonomy" id="182180"/>
    <lineage>
        <taxon>Bacteria</taxon>
        <taxon>Pseudomonadati</taxon>
        <taxon>Pseudomonadota</taxon>
        <taxon>Betaproteobacteria</taxon>
        <taxon>Rhodocyclales</taxon>
        <taxon>Rhodocyclaceae</taxon>
        <taxon>Aromatoleum</taxon>
    </lineage>
</organism>
<evidence type="ECO:0000313" key="3">
    <source>
        <dbReference type="EMBL" id="NMG26428.1"/>
    </source>
</evidence>
<name>A0ABX1PPB6_9RHOO</name>
<dbReference type="RefSeq" id="WP_169119751.1">
    <property type="nucleotide sequence ID" value="NZ_WTVG02000036.1"/>
</dbReference>
<feature type="coiled-coil region" evidence="1">
    <location>
        <begin position="47"/>
        <end position="82"/>
    </location>
</feature>
<keyword evidence="4" id="KW-1185">Reference proteome</keyword>
<evidence type="ECO:0000313" key="4">
    <source>
        <dbReference type="Proteomes" id="UP000615989"/>
    </source>
</evidence>
<gene>
    <name evidence="3" type="ORF">GO606_17270</name>
</gene>
<evidence type="ECO:0000256" key="2">
    <source>
        <dbReference type="SAM" id="MobiDB-lite"/>
    </source>
</evidence>
<feature type="region of interest" description="Disordered" evidence="2">
    <location>
        <begin position="209"/>
        <end position="259"/>
    </location>
</feature>
<feature type="compositionally biased region" description="Polar residues" evidence="2">
    <location>
        <begin position="374"/>
        <end position="389"/>
    </location>
</feature>
<comment type="caution">
    <text evidence="3">The sequence shown here is derived from an EMBL/GenBank/DDBJ whole genome shotgun (WGS) entry which is preliminary data.</text>
</comment>
<proteinExistence type="predicted"/>
<protein>
    <submittedName>
        <fullName evidence="3">Uncharacterized protein</fullName>
    </submittedName>
</protein>
<feature type="region of interest" description="Disordered" evidence="2">
    <location>
        <begin position="360"/>
        <end position="406"/>
    </location>
</feature>
<evidence type="ECO:0000256" key="1">
    <source>
        <dbReference type="SAM" id="Coils"/>
    </source>
</evidence>
<keyword evidence="1" id="KW-0175">Coiled coil</keyword>
<sequence length="406" mass="43559">MGGLDLLGGIGKGLMQGTTAIQATEKLRLQEAQQADQAKYRDGVLEIAREDQTFQREDRALKEAERQRLAGYERLVQETAAELGEDATPEQLGAEILKRGLKTGRIPQKEVEPLMKQAKAFRQAGATNALRRGDLPELARILSGPQFFNRTVQLGMTPGTDETGRPANRYQILDETGAKIRDFSQFALGGVLGADDLIEEQEQLAKLQKTRSEIGENEAQTRAADALAHQRNQAPAPGTGGRSAAASSPTTGFSAKVREQATRAALARKVASGTATPEELDLFGVLQDQAAQGSAYQPPEVKKASYWRSASTEAVDAEVERQLAVFRTQTRGDAFAQMQLEDPAVVEELRRDIRLKLGAGAGAGAGAGSGDVPSITTGNRPGQAPQATDQRGGPVAAPNNLDRYFR</sequence>
<dbReference type="Proteomes" id="UP000615989">
    <property type="component" value="Unassembled WGS sequence"/>
</dbReference>
<dbReference type="EMBL" id="WTVG01000070">
    <property type="protein sequence ID" value="NMG26428.1"/>
    <property type="molecule type" value="Genomic_DNA"/>
</dbReference>